<reference evidence="1 2" key="1">
    <citation type="submission" date="2014-02" db="EMBL/GenBank/DDBJ databases">
        <authorList>
            <person name="Sears C."/>
            <person name="Carroll K."/>
            <person name="Sack B.R."/>
            <person name="Qadri F."/>
            <person name="Myers L.L."/>
            <person name="Chung G.-T."/>
            <person name="Escheverria P."/>
            <person name="Fraser C.M."/>
            <person name="Sadzewicz L."/>
            <person name="Shefchek K.A."/>
            <person name="Tallon L."/>
            <person name="Das S.P."/>
            <person name="Daugherty S."/>
            <person name="Mongodin E.F."/>
        </authorList>
    </citation>
    <scope>NUCLEOTIDE SEQUENCE [LARGE SCALE GENOMIC DNA]</scope>
    <source>
        <strain evidence="2">3998T(B)3</strain>
    </source>
</reference>
<gene>
    <name evidence="1" type="ORF">M125_4532</name>
</gene>
<evidence type="ECO:0000313" key="2">
    <source>
        <dbReference type="Proteomes" id="UP000020773"/>
    </source>
</evidence>
<dbReference type="AlphaFoldDB" id="A0A015X7Y8"/>
<proteinExistence type="predicted"/>
<dbReference type="Proteomes" id="UP000020773">
    <property type="component" value="Unassembled WGS sequence"/>
</dbReference>
<evidence type="ECO:0000313" key="1">
    <source>
        <dbReference type="EMBL" id="EXY88790.1"/>
    </source>
</evidence>
<accession>A0A015X7Y8</accession>
<name>A0A015X7Y8_BACFG</name>
<dbReference type="EMBL" id="JGDB01000269">
    <property type="protein sequence ID" value="EXY88790.1"/>
    <property type="molecule type" value="Genomic_DNA"/>
</dbReference>
<protein>
    <submittedName>
        <fullName evidence="1">Uncharacterized protein</fullName>
    </submittedName>
</protein>
<organism evidence="1 2">
    <name type="scientific">Bacteroides fragilis str. 3998T(B)3</name>
    <dbReference type="NCBI Taxonomy" id="1339316"/>
    <lineage>
        <taxon>Bacteria</taxon>
        <taxon>Pseudomonadati</taxon>
        <taxon>Bacteroidota</taxon>
        <taxon>Bacteroidia</taxon>
        <taxon>Bacteroidales</taxon>
        <taxon>Bacteroidaceae</taxon>
        <taxon>Bacteroides</taxon>
    </lineage>
</organism>
<sequence length="37" mass="4298">MYVLCLHLLHEDIDASNVLIIFVSSKSYSIYFYAELS</sequence>
<comment type="caution">
    <text evidence="1">The sequence shown here is derived from an EMBL/GenBank/DDBJ whole genome shotgun (WGS) entry which is preliminary data.</text>
</comment>